<evidence type="ECO:0000256" key="2">
    <source>
        <dbReference type="ARBA" id="ARBA00005452"/>
    </source>
</evidence>
<gene>
    <name evidence="11" type="primary">tyrP_2</name>
    <name evidence="11" type="ORF">GMA8713_01133</name>
</gene>
<dbReference type="AlphaFoldDB" id="A0A128EZ58"/>
<keyword evidence="8 10" id="KW-1133">Transmembrane helix</keyword>
<dbReference type="EMBL" id="FIZY01000007">
    <property type="protein sequence ID" value="CZF79787.1"/>
    <property type="molecule type" value="Genomic_DNA"/>
</dbReference>
<keyword evidence="9 10" id="KW-0472">Membrane</keyword>
<protein>
    <submittedName>
        <fullName evidence="11">Tyrosine-specific transport protein</fullName>
    </submittedName>
</protein>
<evidence type="ECO:0000256" key="8">
    <source>
        <dbReference type="ARBA" id="ARBA00022989"/>
    </source>
</evidence>
<dbReference type="Proteomes" id="UP000073601">
    <property type="component" value="Unassembled WGS sequence"/>
</dbReference>
<dbReference type="InterPro" id="IPR018227">
    <property type="entry name" value="Amino_acid_transport_2"/>
</dbReference>
<dbReference type="InterPro" id="IPR013061">
    <property type="entry name" value="Trp/try_permease_CS"/>
</dbReference>
<keyword evidence="12" id="KW-1185">Reference proteome</keyword>
<dbReference type="Pfam" id="PF03222">
    <property type="entry name" value="Trp_Tyr_perm"/>
    <property type="match status" value="1"/>
</dbReference>
<dbReference type="PANTHER" id="PTHR46997:SF2">
    <property type="entry name" value="TYROSINE-SPECIFIC TRANSPORT SYSTEM"/>
    <property type="match status" value="1"/>
</dbReference>
<dbReference type="GO" id="GO:0003333">
    <property type="term" value="P:amino acid transmembrane transport"/>
    <property type="evidence" value="ECO:0007669"/>
    <property type="project" value="InterPro"/>
</dbReference>
<evidence type="ECO:0000256" key="9">
    <source>
        <dbReference type="ARBA" id="ARBA00023136"/>
    </source>
</evidence>
<keyword evidence="4" id="KW-1003">Cell membrane</keyword>
<dbReference type="PANTHER" id="PTHR46997">
    <property type="entry name" value="LOW AFFINITY TRYPTOPHAN PERMEASE-RELATED"/>
    <property type="match status" value="1"/>
</dbReference>
<dbReference type="GO" id="GO:0015173">
    <property type="term" value="F:aromatic amino acid transmembrane transporter activity"/>
    <property type="evidence" value="ECO:0007669"/>
    <property type="project" value="InterPro"/>
</dbReference>
<dbReference type="InterPro" id="IPR013059">
    <property type="entry name" value="Trp_tyr_transpt"/>
</dbReference>
<proteinExistence type="inferred from homology"/>
<evidence type="ECO:0000256" key="10">
    <source>
        <dbReference type="SAM" id="Phobius"/>
    </source>
</evidence>
<organism evidence="11 12">
    <name type="scientific">Grimontia marina</name>
    <dbReference type="NCBI Taxonomy" id="646534"/>
    <lineage>
        <taxon>Bacteria</taxon>
        <taxon>Pseudomonadati</taxon>
        <taxon>Pseudomonadota</taxon>
        <taxon>Gammaproteobacteria</taxon>
        <taxon>Vibrionales</taxon>
        <taxon>Vibrionaceae</taxon>
        <taxon>Grimontia</taxon>
    </lineage>
</organism>
<sequence>MRNKVLGSTLIIAGTTIGAGMLALPLASAGLGFTHSLILMIAMWMLMSYTALLMLEAHQHAPANATLNSLARQFLGKKG</sequence>
<evidence type="ECO:0000313" key="11">
    <source>
        <dbReference type="EMBL" id="CZF79787.1"/>
    </source>
</evidence>
<dbReference type="PROSITE" id="PS00594">
    <property type="entry name" value="AROMATIC_AA_PERMEASE_1"/>
    <property type="match status" value="1"/>
</dbReference>
<keyword evidence="6 10" id="KW-0812">Transmembrane</keyword>
<feature type="transmembrane region" description="Helical" evidence="10">
    <location>
        <begin position="5"/>
        <end position="27"/>
    </location>
</feature>
<dbReference type="GO" id="GO:0005886">
    <property type="term" value="C:plasma membrane"/>
    <property type="evidence" value="ECO:0007669"/>
    <property type="project" value="UniProtKB-SubCell"/>
</dbReference>
<evidence type="ECO:0000313" key="12">
    <source>
        <dbReference type="Proteomes" id="UP000073601"/>
    </source>
</evidence>
<comment type="similarity">
    <text evidence="2">Belongs to the amino acid/polyamine transporter 2 family. Mtr/TnaB/TyrP permease subfamily.</text>
</comment>
<keyword evidence="3" id="KW-0813">Transport</keyword>
<evidence type="ECO:0000256" key="4">
    <source>
        <dbReference type="ARBA" id="ARBA00022475"/>
    </source>
</evidence>
<evidence type="ECO:0000256" key="1">
    <source>
        <dbReference type="ARBA" id="ARBA00004429"/>
    </source>
</evidence>
<evidence type="ECO:0000256" key="3">
    <source>
        <dbReference type="ARBA" id="ARBA00022448"/>
    </source>
</evidence>
<keyword evidence="5" id="KW-0997">Cell inner membrane</keyword>
<comment type="subcellular location">
    <subcellularLocation>
        <location evidence="1">Cell inner membrane</location>
        <topology evidence="1">Multi-pass membrane protein</topology>
    </subcellularLocation>
</comment>
<evidence type="ECO:0000256" key="6">
    <source>
        <dbReference type="ARBA" id="ARBA00022692"/>
    </source>
</evidence>
<feature type="transmembrane region" description="Helical" evidence="10">
    <location>
        <begin position="33"/>
        <end position="55"/>
    </location>
</feature>
<accession>A0A128EZ58</accession>
<reference evidence="12" key="1">
    <citation type="submission" date="2016-02" db="EMBL/GenBank/DDBJ databases">
        <authorList>
            <person name="Rodrigo-Torres Lidia"/>
            <person name="Arahal R.David."/>
        </authorList>
    </citation>
    <scope>NUCLEOTIDE SEQUENCE [LARGE SCALE GENOMIC DNA]</scope>
    <source>
        <strain evidence="12">CECT 8713</strain>
    </source>
</reference>
<evidence type="ECO:0000256" key="7">
    <source>
        <dbReference type="ARBA" id="ARBA00022970"/>
    </source>
</evidence>
<keyword evidence="7" id="KW-0029">Amino-acid transport</keyword>
<name>A0A128EZ58_9GAMM</name>
<evidence type="ECO:0000256" key="5">
    <source>
        <dbReference type="ARBA" id="ARBA00022519"/>
    </source>
</evidence>